<protein>
    <submittedName>
        <fullName evidence="1">Uncharacterized protein</fullName>
    </submittedName>
</protein>
<dbReference type="Proteomes" id="UP000298179">
    <property type="component" value="Unassembled WGS sequence"/>
</dbReference>
<reference evidence="1 2" key="1">
    <citation type="submission" date="2019-03" db="EMBL/GenBank/DDBJ databases">
        <title>Jiella endophytica sp. nov., a novel endophytic bacterium isolated from root of Ficus microcarpa Linn. f.</title>
        <authorList>
            <person name="Tuo L."/>
        </authorList>
    </citation>
    <scope>NUCLEOTIDE SEQUENCE [LARGE SCALE GENOMIC DNA]</scope>
    <source>
        <strain evidence="1 2">CBS5Q-3</strain>
    </source>
</reference>
<comment type="caution">
    <text evidence="1">The sequence shown here is derived from an EMBL/GenBank/DDBJ whole genome shotgun (WGS) entry which is preliminary data.</text>
</comment>
<dbReference type="RefSeq" id="WP_134760493.1">
    <property type="nucleotide sequence ID" value="NZ_SOZD01000001.1"/>
</dbReference>
<gene>
    <name evidence="1" type="ORF">E3C22_04220</name>
</gene>
<organism evidence="1 2">
    <name type="scientific">Jiella endophytica</name>
    <dbReference type="NCBI Taxonomy" id="2558362"/>
    <lineage>
        <taxon>Bacteria</taxon>
        <taxon>Pseudomonadati</taxon>
        <taxon>Pseudomonadota</taxon>
        <taxon>Alphaproteobacteria</taxon>
        <taxon>Hyphomicrobiales</taxon>
        <taxon>Aurantimonadaceae</taxon>
        <taxon>Jiella</taxon>
    </lineage>
</organism>
<proteinExistence type="predicted"/>
<accession>A0A4Y8RUR8</accession>
<evidence type="ECO:0000313" key="2">
    <source>
        <dbReference type="Proteomes" id="UP000298179"/>
    </source>
</evidence>
<dbReference type="EMBL" id="SOZD01000001">
    <property type="protein sequence ID" value="TFF27668.1"/>
    <property type="molecule type" value="Genomic_DNA"/>
</dbReference>
<dbReference type="OrthoDB" id="7916371at2"/>
<sequence length="83" mass="9505">MADEPDNLVLQLLREIRADVVDVKATLQKHGERLDHIDQRLEEVHETLYTVAGAAVHANVRHDTVAERLKTLEERVSRLEEKA</sequence>
<name>A0A4Y8RUR8_9HYPH</name>
<keyword evidence="2" id="KW-1185">Reference proteome</keyword>
<evidence type="ECO:0000313" key="1">
    <source>
        <dbReference type="EMBL" id="TFF27668.1"/>
    </source>
</evidence>
<dbReference type="AlphaFoldDB" id="A0A4Y8RUR8"/>